<keyword evidence="1" id="KW-0732">Signal</keyword>
<feature type="signal peptide" evidence="1">
    <location>
        <begin position="1"/>
        <end position="16"/>
    </location>
</feature>
<evidence type="ECO:0000313" key="2">
    <source>
        <dbReference type="EMBL" id="KAK6182313.1"/>
    </source>
</evidence>
<evidence type="ECO:0000256" key="1">
    <source>
        <dbReference type="SAM" id="SignalP"/>
    </source>
</evidence>
<dbReference type="AlphaFoldDB" id="A0AAN8JWW8"/>
<organism evidence="2 3">
    <name type="scientific">Patella caerulea</name>
    <name type="common">Rayed Mediterranean limpet</name>
    <dbReference type="NCBI Taxonomy" id="87958"/>
    <lineage>
        <taxon>Eukaryota</taxon>
        <taxon>Metazoa</taxon>
        <taxon>Spiralia</taxon>
        <taxon>Lophotrochozoa</taxon>
        <taxon>Mollusca</taxon>
        <taxon>Gastropoda</taxon>
        <taxon>Patellogastropoda</taxon>
        <taxon>Patelloidea</taxon>
        <taxon>Patellidae</taxon>
        <taxon>Patella</taxon>
    </lineage>
</organism>
<reference evidence="2 3" key="1">
    <citation type="submission" date="2024-01" db="EMBL/GenBank/DDBJ databases">
        <title>The genome of the rayed Mediterranean limpet Patella caerulea (Linnaeus, 1758).</title>
        <authorList>
            <person name="Anh-Thu Weber A."/>
            <person name="Halstead-Nussloch G."/>
        </authorList>
    </citation>
    <scope>NUCLEOTIDE SEQUENCE [LARGE SCALE GENOMIC DNA]</scope>
    <source>
        <strain evidence="2">AATW-2023a</strain>
        <tissue evidence="2">Whole specimen</tissue>
    </source>
</reference>
<evidence type="ECO:0000313" key="3">
    <source>
        <dbReference type="Proteomes" id="UP001347796"/>
    </source>
</evidence>
<proteinExistence type="predicted"/>
<keyword evidence="3" id="KW-1185">Reference proteome</keyword>
<protein>
    <submittedName>
        <fullName evidence="2">Uncharacterized protein</fullName>
    </submittedName>
</protein>
<sequence length="91" mass="10141">MRSFIILAVCAVLVASEDCQNTNDCRVTTCSGAVIRCIQNICTCVTRCPDGIATCRNRENCIEDANQHNCNCRDEYHCIDNHCYCGYPNGK</sequence>
<dbReference type="EMBL" id="JAZGQO010000007">
    <property type="protein sequence ID" value="KAK6182313.1"/>
    <property type="molecule type" value="Genomic_DNA"/>
</dbReference>
<feature type="chain" id="PRO_5043035704" evidence="1">
    <location>
        <begin position="17"/>
        <end position="91"/>
    </location>
</feature>
<accession>A0AAN8JWW8</accession>
<gene>
    <name evidence="2" type="ORF">SNE40_010025</name>
</gene>
<comment type="caution">
    <text evidence="2">The sequence shown here is derived from an EMBL/GenBank/DDBJ whole genome shotgun (WGS) entry which is preliminary data.</text>
</comment>
<name>A0AAN8JWW8_PATCE</name>
<dbReference type="Proteomes" id="UP001347796">
    <property type="component" value="Unassembled WGS sequence"/>
</dbReference>